<dbReference type="PANTHER" id="PTHR46532:SF4">
    <property type="entry name" value="AAA+ ATPASE DOMAIN-CONTAINING PROTEIN"/>
    <property type="match status" value="1"/>
</dbReference>
<evidence type="ECO:0000256" key="1">
    <source>
        <dbReference type="ARBA" id="ARBA00008887"/>
    </source>
</evidence>
<proteinExistence type="inferred from homology"/>
<feature type="non-terminal residue" evidence="3">
    <location>
        <position position="494"/>
    </location>
</feature>
<dbReference type="GO" id="GO:0005858">
    <property type="term" value="C:axonemal dynein complex"/>
    <property type="evidence" value="ECO:0007669"/>
    <property type="project" value="TreeGrafter"/>
</dbReference>
<dbReference type="GO" id="GO:0007018">
    <property type="term" value="P:microtubule-based movement"/>
    <property type="evidence" value="ECO:0007669"/>
    <property type="project" value="InterPro"/>
</dbReference>
<dbReference type="GO" id="GO:0051959">
    <property type="term" value="F:dynein light intermediate chain binding"/>
    <property type="evidence" value="ECO:0007669"/>
    <property type="project" value="InterPro"/>
</dbReference>
<dbReference type="Pfam" id="PF08385">
    <property type="entry name" value="DHC_N1"/>
    <property type="match status" value="1"/>
</dbReference>
<feature type="domain" description="Dynein heavy chain tail" evidence="2">
    <location>
        <begin position="241"/>
        <end position="476"/>
    </location>
</feature>
<comment type="similarity">
    <text evidence="1">Belongs to the dynein heavy chain family.</text>
</comment>
<organism evidence="3">
    <name type="scientific">Pectinophora gossypiella</name>
    <name type="common">Cotton pink bollworm</name>
    <name type="synonym">Depressaria gossypiella</name>
    <dbReference type="NCBI Taxonomy" id="13191"/>
    <lineage>
        <taxon>Eukaryota</taxon>
        <taxon>Metazoa</taxon>
        <taxon>Ecdysozoa</taxon>
        <taxon>Arthropoda</taxon>
        <taxon>Hexapoda</taxon>
        <taxon>Insecta</taxon>
        <taxon>Pterygota</taxon>
        <taxon>Neoptera</taxon>
        <taxon>Endopterygota</taxon>
        <taxon>Lepidoptera</taxon>
        <taxon>Glossata</taxon>
        <taxon>Ditrysia</taxon>
        <taxon>Gelechioidea</taxon>
        <taxon>Gelechiidae</taxon>
        <taxon>Apatetrinae</taxon>
        <taxon>Pectinophora</taxon>
    </lineage>
</organism>
<dbReference type="AlphaFoldDB" id="A0A1E1WVJ4"/>
<evidence type="ECO:0000259" key="2">
    <source>
        <dbReference type="Pfam" id="PF08385"/>
    </source>
</evidence>
<sequence length="494" mass="56697">MGDSLDGSENAPEAQNVVVVDFQDFANYLRRAATVLLPEDDIVPPALNAALDDKVNQDCIRKFISDSQVSSLYVQRFSSKEDDSEQPTEGEEEKEAVTYQISNEVHFTSPRVAAFVCIKRGQVIEADKSIHSQLRLINLSDGSPYETLHAFISKTMAPFFKSYVKESGRADRDGDKMAPSVEKKIAELEMGLLHLQQNIDIPEITLPVHPLVAAVIKRAADEGRKPRVADFGDKVEDSTFLNQLQNGVNRWIKEIQKVTKLDRDPSNGTALQEISFWLNLERALHRIQEKRESIEVALTLEILKYGKRFHATVSFDTDTGLKQALATVSDYNPLMKDFPINDLLSATELERIRLAVQQIFSHLRKIRSTKYPIQRGLRLVEAISRDLGQQLLKVLGTRRLMHIPFDDFERVMTQCFEVFSCWDDEYEKLQGLLRDIVKKKRDEHLKMVWRVSPSHKRLQARMEHMRRFRRHHEQLRTVMLRVLRPRATVAADPG</sequence>
<dbReference type="OrthoDB" id="14187at2759"/>
<evidence type="ECO:0000313" key="3">
    <source>
        <dbReference type="EMBL" id="JAT90977.1"/>
    </source>
</evidence>
<dbReference type="InterPro" id="IPR026983">
    <property type="entry name" value="DHC"/>
</dbReference>
<dbReference type="InterPro" id="IPR013594">
    <property type="entry name" value="Dynein_heavy_tail"/>
</dbReference>
<gene>
    <name evidence="3" type="ORF">g.964</name>
</gene>
<dbReference type="GO" id="GO:0045505">
    <property type="term" value="F:dynein intermediate chain binding"/>
    <property type="evidence" value="ECO:0007669"/>
    <property type="project" value="InterPro"/>
</dbReference>
<accession>A0A1E1WVJ4</accession>
<protein>
    <recommendedName>
        <fullName evidence="2">Dynein heavy chain tail domain-containing protein</fullName>
    </recommendedName>
</protein>
<dbReference type="PANTHER" id="PTHR46532">
    <property type="entry name" value="MALE FERTILITY FACTOR KL5"/>
    <property type="match status" value="1"/>
</dbReference>
<reference evidence="3" key="1">
    <citation type="submission" date="2015-09" db="EMBL/GenBank/DDBJ databases">
        <title>De novo assembly of Pectinophora gossypiella (Pink Bollworm) gut transcriptome.</title>
        <authorList>
            <person name="Tassone E.E."/>
        </authorList>
    </citation>
    <scope>NUCLEOTIDE SEQUENCE</scope>
</reference>
<dbReference type="EMBL" id="GDQN01000077">
    <property type="protein sequence ID" value="JAT90977.1"/>
    <property type="molecule type" value="Transcribed_RNA"/>
</dbReference>
<name>A0A1E1WVJ4_PECGO</name>